<protein>
    <submittedName>
        <fullName evidence="1">Uncharacterized protein</fullName>
    </submittedName>
</protein>
<reference evidence="1" key="2">
    <citation type="journal article" date="2015" name="Fish Shellfish Immunol.">
        <title>Early steps in the European eel (Anguilla anguilla)-Vibrio vulnificus interaction in the gills: Role of the RtxA13 toxin.</title>
        <authorList>
            <person name="Callol A."/>
            <person name="Pajuelo D."/>
            <person name="Ebbesson L."/>
            <person name="Teles M."/>
            <person name="MacKenzie S."/>
            <person name="Amaro C."/>
        </authorList>
    </citation>
    <scope>NUCLEOTIDE SEQUENCE</scope>
</reference>
<organism evidence="1">
    <name type="scientific">Anguilla anguilla</name>
    <name type="common">European freshwater eel</name>
    <name type="synonym">Muraena anguilla</name>
    <dbReference type="NCBI Taxonomy" id="7936"/>
    <lineage>
        <taxon>Eukaryota</taxon>
        <taxon>Metazoa</taxon>
        <taxon>Chordata</taxon>
        <taxon>Craniata</taxon>
        <taxon>Vertebrata</taxon>
        <taxon>Euteleostomi</taxon>
        <taxon>Actinopterygii</taxon>
        <taxon>Neopterygii</taxon>
        <taxon>Teleostei</taxon>
        <taxon>Anguilliformes</taxon>
        <taxon>Anguillidae</taxon>
        <taxon>Anguilla</taxon>
    </lineage>
</organism>
<proteinExistence type="predicted"/>
<dbReference type="AlphaFoldDB" id="A0A0E9R4F1"/>
<reference evidence="1" key="1">
    <citation type="submission" date="2014-11" db="EMBL/GenBank/DDBJ databases">
        <authorList>
            <person name="Amaro Gonzalez C."/>
        </authorList>
    </citation>
    <scope>NUCLEOTIDE SEQUENCE</scope>
</reference>
<name>A0A0E9R4F1_ANGAN</name>
<sequence>MYLDSDTVFGVLALYSSTLEI</sequence>
<evidence type="ECO:0000313" key="1">
    <source>
        <dbReference type="EMBL" id="JAH23989.1"/>
    </source>
</evidence>
<dbReference type="EMBL" id="GBXM01084588">
    <property type="protein sequence ID" value="JAH23989.1"/>
    <property type="molecule type" value="Transcribed_RNA"/>
</dbReference>
<accession>A0A0E9R4F1</accession>